<evidence type="ECO:0000313" key="2">
    <source>
        <dbReference type="Proteomes" id="UP000035740"/>
    </source>
</evidence>
<name>A0A0J8F4V7_BETVV</name>
<keyword evidence="2" id="KW-1185">Reference proteome</keyword>
<protein>
    <submittedName>
        <fullName evidence="1">Uncharacterized protein</fullName>
    </submittedName>
</protein>
<accession>A0A0J8F4V7</accession>
<reference evidence="1 2" key="1">
    <citation type="journal article" date="2014" name="Nature">
        <title>The genome of the recently domesticated crop plant sugar beet (Beta vulgaris).</title>
        <authorList>
            <person name="Dohm J.C."/>
            <person name="Minoche A.E."/>
            <person name="Holtgrawe D."/>
            <person name="Capella-Gutierrez S."/>
            <person name="Zakrzewski F."/>
            <person name="Tafer H."/>
            <person name="Rupp O."/>
            <person name="Sorensen T.R."/>
            <person name="Stracke R."/>
            <person name="Reinhardt R."/>
            <person name="Goesmann A."/>
            <person name="Kraft T."/>
            <person name="Schulz B."/>
            <person name="Stadler P.F."/>
            <person name="Schmidt T."/>
            <person name="Gabaldon T."/>
            <person name="Lehrach H."/>
            <person name="Weisshaar B."/>
            <person name="Himmelbauer H."/>
        </authorList>
    </citation>
    <scope>NUCLEOTIDE SEQUENCE [LARGE SCALE GENOMIC DNA]</scope>
    <source>
        <tissue evidence="1">Taproot</tissue>
    </source>
</reference>
<proteinExistence type="predicted"/>
<dbReference type="EMBL" id="KQ090104">
    <property type="protein sequence ID" value="KMT10881.1"/>
    <property type="molecule type" value="Genomic_DNA"/>
</dbReference>
<gene>
    <name evidence="1" type="ORF">BVRB_5g113780</name>
</gene>
<dbReference type="AlphaFoldDB" id="A0A0J8F4V7"/>
<dbReference type="Gramene" id="KMT10881">
    <property type="protein sequence ID" value="KMT10881"/>
    <property type="gene ID" value="BVRB_5g113780"/>
</dbReference>
<organism evidence="1 2">
    <name type="scientific">Beta vulgaris subsp. vulgaris</name>
    <name type="common">Beet</name>
    <dbReference type="NCBI Taxonomy" id="3555"/>
    <lineage>
        <taxon>Eukaryota</taxon>
        <taxon>Viridiplantae</taxon>
        <taxon>Streptophyta</taxon>
        <taxon>Embryophyta</taxon>
        <taxon>Tracheophyta</taxon>
        <taxon>Spermatophyta</taxon>
        <taxon>Magnoliopsida</taxon>
        <taxon>eudicotyledons</taxon>
        <taxon>Gunneridae</taxon>
        <taxon>Pentapetalae</taxon>
        <taxon>Caryophyllales</taxon>
        <taxon>Chenopodiaceae</taxon>
        <taxon>Betoideae</taxon>
        <taxon>Beta</taxon>
    </lineage>
</organism>
<sequence>MTTLVLLPLGSTALLTISIQLQYWIFIHVGCLQWTNV</sequence>
<dbReference type="Proteomes" id="UP000035740">
    <property type="component" value="Chromosome 5"/>
</dbReference>
<evidence type="ECO:0000313" key="1">
    <source>
        <dbReference type="EMBL" id="KMT10881.1"/>
    </source>
</evidence>